<keyword evidence="8 9" id="KW-0472">Membrane</keyword>
<evidence type="ECO:0000256" key="6">
    <source>
        <dbReference type="ARBA" id="ARBA00022692"/>
    </source>
</evidence>
<keyword evidence="6 9" id="KW-0812">Transmembrane</keyword>
<evidence type="ECO:0000256" key="5">
    <source>
        <dbReference type="ARBA" id="ARBA00022519"/>
    </source>
</evidence>
<dbReference type="GO" id="GO:0015920">
    <property type="term" value="P:lipopolysaccharide transport"/>
    <property type="evidence" value="ECO:0007669"/>
    <property type="project" value="TreeGrafter"/>
</dbReference>
<keyword evidence="7 9" id="KW-1133">Transmembrane helix</keyword>
<organism evidence="11 12">
    <name type="scientific">Flavobacterium succinicans</name>
    <dbReference type="NCBI Taxonomy" id="29536"/>
    <lineage>
        <taxon>Bacteria</taxon>
        <taxon>Pseudomonadati</taxon>
        <taxon>Bacteroidota</taxon>
        <taxon>Flavobacteriia</taxon>
        <taxon>Flavobacteriales</taxon>
        <taxon>Flavobacteriaceae</taxon>
        <taxon>Flavobacterium</taxon>
    </lineage>
</organism>
<proteinExistence type="inferred from homology"/>
<dbReference type="Proteomes" id="UP000182961">
    <property type="component" value="Unassembled WGS sequence"/>
</dbReference>
<dbReference type="PANTHER" id="PTHR30413">
    <property type="entry name" value="INNER MEMBRANE TRANSPORT PERMEASE"/>
    <property type="match status" value="1"/>
</dbReference>
<gene>
    <name evidence="11" type="ORF">SAMN05444143_101806</name>
</gene>
<evidence type="ECO:0000313" key="12">
    <source>
        <dbReference type="Proteomes" id="UP000182961"/>
    </source>
</evidence>
<evidence type="ECO:0000256" key="8">
    <source>
        <dbReference type="ARBA" id="ARBA00023136"/>
    </source>
</evidence>
<dbReference type="STRING" id="29536.FLB_02200"/>
<protein>
    <recommendedName>
        <fullName evidence="9">Transport permease protein</fullName>
    </recommendedName>
</protein>
<comment type="subcellular location">
    <subcellularLocation>
        <location evidence="1">Cell inner membrane</location>
        <topology evidence="1">Multi-pass membrane protein</topology>
    </subcellularLocation>
    <subcellularLocation>
        <location evidence="9">Cell membrane</location>
        <topology evidence="9">Multi-pass membrane protein</topology>
    </subcellularLocation>
</comment>
<dbReference type="eggNOG" id="COG1682">
    <property type="taxonomic scope" value="Bacteria"/>
</dbReference>
<evidence type="ECO:0000256" key="9">
    <source>
        <dbReference type="RuleBase" id="RU361157"/>
    </source>
</evidence>
<dbReference type="PROSITE" id="PS51012">
    <property type="entry name" value="ABC_TM2"/>
    <property type="match status" value="1"/>
</dbReference>
<dbReference type="InterPro" id="IPR000412">
    <property type="entry name" value="ABC_2_transport"/>
</dbReference>
<comment type="similarity">
    <text evidence="2 9">Belongs to the ABC-2 integral membrane protein family.</text>
</comment>
<evidence type="ECO:0000256" key="3">
    <source>
        <dbReference type="ARBA" id="ARBA00022448"/>
    </source>
</evidence>
<dbReference type="InterPro" id="IPR047817">
    <property type="entry name" value="ABC2_TM_bact-type"/>
</dbReference>
<feature type="transmembrane region" description="Helical" evidence="9">
    <location>
        <begin position="199"/>
        <end position="226"/>
    </location>
</feature>
<dbReference type="AlphaFoldDB" id="A0A1I4SFB5"/>
<dbReference type="GO" id="GO:0140359">
    <property type="term" value="F:ABC-type transporter activity"/>
    <property type="evidence" value="ECO:0007669"/>
    <property type="project" value="InterPro"/>
</dbReference>
<feature type="transmembrane region" description="Helical" evidence="9">
    <location>
        <begin position="163"/>
        <end position="193"/>
    </location>
</feature>
<accession>A0A1I4SFB5</accession>
<keyword evidence="12" id="KW-1185">Reference proteome</keyword>
<reference evidence="12" key="1">
    <citation type="submission" date="2016-10" db="EMBL/GenBank/DDBJ databases">
        <authorList>
            <person name="Varghese N."/>
            <person name="Submissions S."/>
        </authorList>
    </citation>
    <scope>NUCLEOTIDE SEQUENCE [LARGE SCALE GENOMIC DNA]</scope>
    <source>
        <strain evidence="12">DSM 4002</strain>
    </source>
</reference>
<evidence type="ECO:0000256" key="4">
    <source>
        <dbReference type="ARBA" id="ARBA00022475"/>
    </source>
</evidence>
<keyword evidence="3 9" id="KW-0813">Transport</keyword>
<dbReference type="Pfam" id="PF01061">
    <property type="entry name" value="ABC2_membrane"/>
    <property type="match status" value="1"/>
</dbReference>
<feature type="transmembrane region" description="Helical" evidence="9">
    <location>
        <begin position="93"/>
        <end position="112"/>
    </location>
</feature>
<dbReference type="InterPro" id="IPR013525">
    <property type="entry name" value="ABC2_TM"/>
</dbReference>
<evidence type="ECO:0000256" key="7">
    <source>
        <dbReference type="ARBA" id="ARBA00022989"/>
    </source>
</evidence>
<feature type="transmembrane region" description="Helical" evidence="9">
    <location>
        <begin position="124"/>
        <end position="142"/>
    </location>
</feature>
<feature type="domain" description="ABC transmembrane type-2" evidence="10">
    <location>
        <begin position="90"/>
        <end position="318"/>
    </location>
</feature>
<feature type="transmembrane region" description="Helical" evidence="9">
    <location>
        <begin position="292"/>
        <end position="315"/>
    </location>
</feature>
<evidence type="ECO:0000313" key="11">
    <source>
        <dbReference type="EMBL" id="SFM63188.1"/>
    </source>
</evidence>
<name>A0A1I4SFB5_9FLAO</name>
<keyword evidence="4 9" id="KW-1003">Cell membrane</keyword>
<feature type="transmembrane region" description="Helical" evidence="9">
    <location>
        <begin position="238"/>
        <end position="259"/>
    </location>
</feature>
<keyword evidence="5" id="KW-0997">Cell inner membrane</keyword>
<dbReference type="GO" id="GO:0043190">
    <property type="term" value="C:ATP-binding cassette (ABC) transporter complex"/>
    <property type="evidence" value="ECO:0007669"/>
    <property type="project" value="InterPro"/>
</dbReference>
<evidence type="ECO:0000256" key="1">
    <source>
        <dbReference type="ARBA" id="ARBA00004429"/>
    </source>
</evidence>
<dbReference type="PRINTS" id="PR00164">
    <property type="entry name" value="ABC2TRNSPORT"/>
</dbReference>
<evidence type="ECO:0000259" key="10">
    <source>
        <dbReference type="PROSITE" id="PS51012"/>
    </source>
</evidence>
<dbReference type="EMBL" id="FOUT01000001">
    <property type="protein sequence ID" value="SFM63188.1"/>
    <property type="molecule type" value="Genomic_DNA"/>
</dbReference>
<sequence length="326" mass="36988">MSVFIGGEVVARYARLMLSLSQQFRVPFFFGSSLVLRMNTTPPSNEDWLFEITPKNNFFSLHLKEVWIYRDLLLLFVKRDIVTVYKQTVLGPLWYLIQPLFTSITFTIIFNSVAGIETGTVPPFLFNMAGITVWNYFTACLTGTSDTFRANASIFGKVYFPRIITPLSIVISNLIKLGIQFGIFFAFYAFFYFQGAAVALHWSVVFLPLLIAIMGILGLGLGMLISSLVTKYRDFTHLIGFGVQLLMYLSAVMYPLSLIEDKLPKYGWLVHYNPLAYCIETARYMLLQVGSIAPSGLCYTVVFTVVIFFMGLLVFNRTEKSFIDTV</sequence>
<evidence type="ECO:0000256" key="2">
    <source>
        <dbReference type="ARBA" id="ARBA00007783"/>
    </source>
</evidence>
<dbReference type="PANTHER" id="PTHR30413:SF8">
    <property type="entry name" value="TRANSPORT PERMEASE PROTEIN"/>
    <property type="match status" value="1"/>
</dbReference>